<evidence type="ECO:0000256" key="1">
    <source>
        <dbReference type="SAM" id="MobiDB-lite"/>
    </source>
</evidence>
<dbReference type="KEGG" id="deo:CAY53_06500"/>
<keyword evidence="3" id="KW-1185">Reference proteome</keyword>
<evidence type="ECO:0000313" key="2">
    <source>
        <dbReference type="EMBL" id="AVD71177.1"/>
    </source>
</evidence>
<name>A0A2L1GNI1_9BACT</name>
<sequence length="79" mass="8732">MLRNGKDTVVAIHGRGVALAMFTGQDDGEFGHAVLPDNWPGYAEFAMCRRTWPMQKGNKNGQRSSERWPRKHGAGAAYA</sequence>
<gene>
    <name evidence="2" type="ORF">CAY53_06500</name>
</gene>
<organism evidence="2 3">
    <name type="scientific">Desulfobulbus oralis</name>
    <dbReference type="NCBI Taxonomy" id="1986146"/>
    <lineage>
        <taxon>Bacteria</taxon>
        <taxon>Pseudomonadati</taxon>
        <taxon>Thermodesulfobacteriota</taxon>
        <taxon>Desulfobulbia</taxon>
        <taxon>Desulfobulbales</taxon>
        <taxon>Desulfobulbaceae</taxon>
        <taxon>Desulfobulbus</taxon>
    </lineage>
</organism>
<accession>A0A2L1GNI1</accession>
<evidence type="ECO:0000313" key="3">
    <source>
        <dbReference type="Proteomes" id="UP000239867"/>
    </source>
</evidence>
<dbReference type="Proteomes" id="UP000239867">
    <property type="component" value="Chromosome"/>
</dbReference>
<protein>
    <submittedName>
        <fullName evidence="2">Uncharacterized protein</fullName>
    </submittedName>
</protein>
<reference evidence="2 3" key="1">
    <citation type="journal article" date="2018" name="MBio">
        <title>Insights into the evolution of host association through the isolation and characterization of a novel human periodontal pathobiont, Desulfobulbus oralis.</title>
        <authorList>
            <person name="Cross K.L."/>
            <person name="Chirania P."/>
            <person name="Xiong W."/>
            <person name="Beall C.J."/>
            <person name="Elkins J.G."/>
            <person name="Giannone R.J."/>
            <person name="Griffen A.L."/>
            <person name="Guss A.M."/>
            <person name="Hettich R.L."/>
            <person name="Joshi S.S."/>
            <person name="Mokrzan E.M."/>
            <person name="Martin R.K."/>
            <person name="Zhulin I.B."/>
            <person name="Leys E.J."/>
            <person name="Podar M."/>
        </authorList>
    </citation>
    <scope>NUCLEOTIDE SEQUENCE [LARGE SCALE GENOMIC DNA]</scope>
    <source>
        <strain evidence="2 3">ORNL</strain>
    </source>
</reference>
<dbReference type="AlphaFoldDB" id="A0A2L1GNI1"/>
<proteinExistence type="predicted"/>
<feature type="region of interest" description="Disordered" evidence="1">
    <location>
        <begin position="54"/>
        <end position="79"/>
    </location>
</feature>
<dbReference type="EMBL" id="CP021255">
    <property type="protein sequence ID" value="AVD71177.1"/>
    <property type="molecule type" value="Genomic_DNA"/>
</dbReference>